<gene>
    <name evidence="21" type="primary">ABSGL_06003.1 scaffold 7611</name>
</gene>
<dbReference type="InParanoid" id="A0A163JM12"/>
<name>A0A163JM12_ABSGL</name>
<dbReference type="InterPro" id="IPR015422">
    <property type="entry name" value="PyrdxlP-dep_Trfase_small"/>
</dbReference>
<evidence type="ECO:0000313" key="22">
    <source>
        <dbReference type="Proteomes" id="UP000078561"/>
    </source>
</evidence>
<dbReference type="PANTHER" id="PTHR13693">
    <property type="entry name" value="CLASS II AMINOTRANSFERASE/8-AMINO-7-OXONONANOATE SYNTHASE"/>
    <property type="match status" value="1"/>
</dbReference>
<feature type="compositionally biased region" description="Polar residues" evidence="18">
    <location>
        <begin position="49"/>
        <end position="69"/>
    </location>
</feature>
<reference evidence="21" key="1">
    <citation type="submission" date="2016-04" db="EMBL/GenBank/DDBJ databases">
        <authorList>
            <person name="Evans L.H."/>
            <person name="Alamgir A."/>
            <person name="Owens N."/>
            <person name="Weber N.D."/>
            <person name="Virtaneva K."/>
            <person name="Barbian K."/>
            <person name="Babar A."/>
            <person name="Rosenke K."/>
        </authorList>
    </citation>
    <scope>NUCLEOTIDE SEQUENCE [LARGE SCALE GENOMIC DNA]</scope>
    <source>
        <strain evidence="21">CBS 101.48</strain>
    </source>
</reference>
<dbReference type="GO" id="GO:0005759">
    <property type="term" value="C:mitochondrial matrix"/>
    <property type="evidence" value="ECO:0007669"/>
    <property type="project" value="UniProtKB-SubCell"/>
</dbReference>
<comment type="subcellular location">
    <subcellularLocation>
        <location evidence="3">Membrane</location>
        <topology evidence="3">Peripheral membrane protein</topology>
    </subcellularLocation>
    <subcellularLocation>
        <location evidence="4">Mitochondrion inner membrane</location>
    </subcellularLocation>
    <subcellularLocation>
        <location evidence="17">Mitochondrion matrix</location>
    </subcellularLocation>
</comment>
<comment type="similarity">
    <text evidence="6 16">Belongs to the class-II pyridoxal-phosphate-dependent aminotransferase family.</text>
</comment>
<dbReference type="InterPro" id="IPR004839">
    <property type="entry name" value="Aminotransferase_I/II_large"/>
</dbReference>
<dbReference type="GO" id="GO:0006782">
    <property type="term" value="P:protoporphyrinogen IX biosynthetic process"/>
    <property type="evidence" value="ECO:0007669"/>
    <property type="project" value="UniProtKB-UniRule"/>
</dbReference>
<dbReference type="PROSITE" id="PS00599">
    <property type="entry name" value="AA_TRANSFER_CLASS_2"/>
    <property type="match status" value="1"/>
</dbReference>
<dbReference type="InterPro" id="IPR010961">
    <property type="entry name" value="4pyrrol_synth_NH2levulA_synth"/>
</dbReference>
<evidence type="ECO:0000256" key="13">
    <source>
        <dbReference type="ARBA" id="ARBA00023136"/>
    </source>
</evidence>
<keyword evidence="12 17" id="KW-0350">Heme biosynthesis</keyword>
<protein>
    <recommendedName>
        <fullName evidence="17">5-aminolevulinate synthase</fullName>
        <ecNumber evidence="17">2.3.1.37</ecNumber>
    </recommendedName>
    <alternativeName>
        <fullName evidence="17">5-aminolevulinic acid synthase</fullName>
    </alternativeName>
    <alternativeName>
        <fullName evidence="17">Delta-ALA synthase</fullName>
    </alternativeName>
    <alternativeName>
        <fullName evidence="17">Delta-aminolevulinate synthase</fullName>
    </alternativeName>
</protein>
<dbReference type="EMBL" id="LT553181">
    <property type="protein sequence ID" value="SAM00322.1"/>
    <property type="molecule type" value="Genomic_DNA"/>
</dbReference>
<dbReference type="CDD" id="cd06454">
    <property type="entry name" value="KBL_like"/>
    <property type="match status" value="1"/>
</dbReference>
<dbReference type="FunFam" id="3.40.640.10:FF:000006">
    <property type="entry name" value="5-aminolevulinate synthase, mitochondrial"/>
    <property type="match status" value="1"/>
</dbReference>
<evidence type="ECO:0000256" key="2">
    <source>
        <dbReference type="ARBA" id="ARBA00003076"/>
    </source>
</evidence>
<dbReference type="GO" id="GO:0005743">
    <property type="term" value="C:mitochondrial inner membrane"/>
    <property type="evidence" value="ECO:0007669"/>
    <property type="project" value="UniProtKB-SubCell"/>
</dbReference>
<dbReference type="InterPro" id="IPR015424">
    <property type="entry name" value="PyrdxlP-dep_Trfase"/>
</dbReference>
<evidence type="ECO:0000256" key="10">
    <source>
        <dbReference type="ARBA" id="ARBA00022946"/>
    </source>
</evidence>
<dbReference type="InterPro" id="IPR015421">
    <property type="entry name" value="PyrdxlP-dep_Trfase_major"/>
</dbReference>
<keyword evidence="8" id="KW-0999">Mitochondrion inner membrane</keyword>
<comment type="cofactor">
    <cofactor evidence="1 16">
        <name>pyridoxal 5'-phosphate</name>
        <dbReference type="ChEBI" id="CHEBI:597326"/>
    </cofactor>
</comment>
<evidence type="ECO:0000256" key="5">
    <source>
        <dbReference type="ARBA" id="ARBA00005029"/>
    </source>
</evidence>
<evidence type="ECO:0000256" key="11">
    <source>
        <dbReference type="ARBA" id="ARBA00023128"/>
    </source>
</evidence>
<keyword evidence="14 17" id="KW-0012">Acyltransferase</keyword>
<dbReference type="Pfam" id="PF00155">
    <property type="entry name" value="Aminotran_1_2"/>
    <property type="match status" value="1"/>
</dbReference>
<keyword evidence="10" id="KW-0809">Transit peptide</keyword>
<dbReference type="Proteomes" id="UP000078561">
    <property type="component" value="Unassembled WGS sequence"/>
</dbReference>
<dbReference type="InterPro" id="IPR001917">
    <property type="entry name" value="Aminotrans_II_pyridoxalP_BS"/>
</dbReference>
<evidence type="ECO:0000256" key="16">
    <source>
        <dbReference type="RuleBase" id="RU003693"/>
    </source>
</evidence>
<evidence type="ECO:0000259" key="19">
    <source>
        <dbReference type="Pfam" id="PF00155"/>
    </source>
</evidence>
<keyword evidence="9 16" id="KW-0663">Pyridoxal phosphate</keyword>
<organism evidence="21">
    <name type="scientific">Absidia glauca</name>
    <name type="common">Pin mould</name>
    <dbReference type="NCBI Taxonomy" id="4829"/>
    <lineage>
        <taxon>Eukaryota</taxon>
        <taxon>Fungi</taxon>
        <taxon>Fungi incertae sedis</taxon>
        <taxon>Mucoromycota</taxon>
        <taxon>Mucoromycotina</taxon>
        <taxon>Mucoromycetes</taxon>
        <taxon>Mucorales</taxon>
        <taxon>Cunninghamellaceae</taxon>
        <taxon>Absidia</taxon>
    </lineage>
</organism>
<evidence type="ECO:0000256" key="12">
    <source>
        <dbReference type="ARBA" id="ARBA00023133"/>
    </source>
</evidence>
<dbReference type="OrthoDB" id="10263824at2759"/>
<feature type="domain" description="5-aminolevulinate synthase presequence" evidence="20">
    <location>
        <begin position="10"/>
        <end position="98"/>
    </location>
</feature>
<evidence type="ECO:0000256" key="17">
    <source>
        <dbReference type="RuleBase" id="RU910713"/>
    </source>
</evidence>
<evidence type="ECO:0000256" key="4">
    <source>
        <dbReference type="ARBA" id="ARBA00004273"/>
    </source>
</evidence>
<keyword evidence="22" id="KW-1185">Reference proteome</keyword>
<keyword evidence="7 17" id="KW-0808">Transferase</keyword>
<comment type="pathway">
    <text evidence="5 17">Porphyrin-containing compound metabolism; protoporphyrin-IX biosynthesis; 5-aminolevulinate from glycine: step 1/1.</text>
</comment>
<dbReference type="InterPro" id="IPR015118">
    <property type="entry name" value="5aminolev_synth_preseq"/>
</dbReference>
<comment type="catalytic activity">
    <reaction evidence="15 17">
        <text>succinyl-CoA + glycine + H(+) = 5-aminolevulinate + CO2 + CoA</text>
        <dbReference type="Rhea" id="RHEA:12921"/>
        <dbReference type="ChEBI" id="CHEBI:15378"/>
        <dbReference type="ChEBI" id="CHEBI:16526"/>
        <dbReference type="ChEBI" id="CHEBI:57287"/>
        <dbReference type="ChEBI" id="CHEBI:57292"/>
        <dbReference type="ChEBI" id="CHEBI:57305"/>
        <dbReference type="ChEBI" id="CHEBI:356416"/>
        <dbReference type="EC" id="2.3.1.37"/>
    </reaction>
</comment>
<comment type="function">
    <text evidence="2">Catalyzes the synthesis of 5-aminolevulinate (ALA) from succinyl-CoA and glycine, the first and rate-limiting step in heme biosynthesis.</text>
</comment>
<evidence type="ECO:0000256" key="1">
    <source>
        <dbReference type="ARBA" id="ARBA00001933"/>
    </source>
</evidence>
<dbReference type="UniPathway" id="UPA00251">
    <property type="reaction ID" value="UER00375"/>
</dbReference>
<dbReference type="EC" id="2.3.1.37" evidence="17"/>
<proteinExistence type="inferred from homology"/>
<accession>A0A163JM12</accession>
<evidence type="ECO:0000256" key="18">
    <source>
        <dbReference type="SAM" id="MobiDB-lite"/>
    </source>
</evidence>
<dbReference type="AlphaFoldDB" id="A0A163JM12"/>
<evidence type="ECO:0000256" key="7">
    <source>
        <dbReference type="ARBA" id="ARBA00022679"/>
    </source>
</evidence>
<dbReference type="SUPFAM" id="SSF53383">
    <property type="entry name" value="PLP-dependent transferases"/>
    <property type="match status" value="1"/>
</dbReference>
<dbReference type="GO" id="GO:0030170">
    <property type="term" value="F:pyridoxal phosphate binding"/>
    <property type="evidence" value="ECO:0007669"/>
    <property type="project" value="UniProtKB-UniRule"/>
</dbReference>
<dbReference type="Gene3D" id="3.90.1150.10">
    <property type="entry name" value="Aspartate Aminotransferase, domain 1"/>
    <property type="match status" value="1"/>
</dbReference>
<dbReference type="OMA" id="ARRCPIM"/>
<evidence type="ECO:0000256" key="15">
    <source>
        <dbReference type="ARBA" id="ARBA00047654"/>
    </source>
</evidence>
<evidence type="ECO:0000259" key="20">
    <source>
        <dbReference type="Pfam" id="PF09029"/>
    </source>
</evidence>
<sequence>MEVALMQAKKSCPFIHVTSTNALKRLSANASAGNGLLRKAQQCPVMSQAMGQQARPLSTSSPASQTPSKVAQAEVQSAPIPKVTAKVAPATPVTHQTKAKHFDYEAFYQHELEKKHQDKSYRYFNNINRLAQKFPRAHTARVEDEVTVWCANDYLGMGRNPVLTETMKRTLDRYGAGAGGTRNIAGNADLHLRLESELADLHHQEGALVFSSCYVANDATLSTVAGKMPGCVIFSDALNHASMIQGVRHSGAQKKIFRHNDMAHLEELLQSVDPSVPKIIAFESVYSMCGSIGPIREIVDLAKKYGAITFLDEVHAVGMYGPRGAGVAEHLDYDLNAAQPMMGNGSIMEEIDIITGTLGKAYGVVGGYIAGSALFVDMVRSYAPGFIFTTSLPPAVVSGALESVKYLKESTGERELQQLNTRDVKTRLGSLGIPVVPNPSHIVPVLLGDAAAAKLASDELLSEHGIYVQSINYPTVPRGEERLRITPTPGHNAKMIDHLVDSLETIWDRYDFKRVNDWTAEGGCAGVGVKNSVAPAPMWTDKQLGLEHKVLEDKAIRSGASLSI</sequence>
<evidence type="ECO:0000256" key="14">
    <source>
        <dbReference type="ARBA" id="ARBA00023315"/>
    </source>
</evidence>
<evidence type="ECO:0000256" key="8">
    <source>
        <dbReference type="ARBA" id="ARBA00022792"/>
    </source>
</evidence>
<keyword evidence="13" id="KW-0472">Membrane</keyword>
<evidence type="ECO:0000256" key="3">
    <source>
        <dbReference type="ARBA" id="ARBA00004170"/>
    </source>
</evidence>
<dbReference type="PANTHER" id="PTHR13693:SF102">
    <property type="entry name" value="2-AMINO-3-KETOBUTYRATE COENZYME A LIGASE, MITOCHONDRIAL"/>
    <property type="match status" value="1"/>
</dbReference>
<dbReference type="STRING" id="4829.A0A163JM12"/>
<dbReference type="Pfam" id="PF09029">
    <property type="entry name" value="Preseq_ALAS"/>
    <property type="match status" value="1"/>
</dbReference>
<evidence type="ECO:0000256" key="9">
    <source>
        <dbReference type="ARBA" id="ARBA00022898"/>
    </source>
</evidence>
<keyword evidence="11 17" id="KW-0496">Mitochondrion</keyword>
<dbReference type="Gene3D" id="3.40.640.10">
    <property type="entry name" value="Type I PLP-dependent aspartate aminotransferase-like (Major domain)"/>
    <property type="match status" value="1"/>
</dbReference>
<dbReference type="FunCoup" id="A0A163JM12">
    <property type="interactions" value="469"/>
</dbReference>
<dbReference type="GO" id="GO:0003870">
    <property type="term" value="F:5-aminolevulinate synthase activity"/>
    <property type="evidence" value="ECO:0007669"/>
    <property type="project" value="UniProtKB-EC"/>
</dbReference>
<evidence type="ECO:0000256" key="6">
    <source>
        <dbReference type="ARBA" id="ARBA00008392"/>
    </source>
</evidence>
<feature type="region of interest" description="Disordered" evidence="18">
    <location>
        <begin position="47"/>
        <end position="71"/>
    </location>
</feature>
<evidence type="ECO:0000313" key="21">
    <source>
        <dbReference type="EMBL" id="SAM00322.1"/>
    </source>
</evidence>
<feature type="domain" description="Aminotransferase class I/classII large" evidence="19">
    <location>
        <begin position="145"/>
        <end position="503"/>
    </location>
</feature>
<dbReference type="InterPro" id="IPR050087">
    <property type="entry name" value="AON_synthase_class-II"/>
</dbReference>
<dbReference type="NCBIfam" id="TIGR01821">
    <property type="entry name" value="5aminolev_synth"/>
    <property type="match status" value="1"/>
</dbReference>